<dbReference type="PANTHER" id="PTHR37079:SF4">
    <property type="entry name" value="SERINE_THREONINE-PROTEIN KINASE ATM"/>
    <property type="match status" value="1"/>
</dbReference>
<dbReference type="SMART" id="SM00146">
    <property type="entry name" value="PI3Kc"/>
    <property type="match status" value="1"/>
</dbReference>
<evidence type="ECO:0000259" key="12">
    <source>
        <dbReference type="PROSITE" id="PS50290"/>
    </source>
</evidence>
<dbReference type="GO" id="GO:0005524">
    <property type="term" value="F:ATP binding"/>
    <property type="evidence" value="ECO:0007669"/>
    <property type="project" value="UniProtKB-KW"/>
</dbReference>
<evidence type="ECO:0000256" key="1">
    <source>
        <dbReference type="ARBA" id="ARBA00004123"/>
    </source>
</evidence>
<evidence type="ECO:0000259" key="13">
    <source>
        <dbReference type="PROSITE" id="PS51189"/>
    </source>
</evidence>
<dbReference type="InterPro" id="IPR000403">
    <property type="entry name" value="PI3/4_kinase_cat_dom"/>
</dbReference>
<dbReference type="PANTHER" id="PTHR37079">
    <property type="entry name" value="SERINE/THREONINE-PROTEIN KINASE ATM"/>
    <property type="match status" value="1"/>
</dbReference>
<keyword evidence="16" id="KW-1185">Reference proteome</keyword>
<accession>A0A5N5TH08</accession>
<dbReference type="OrthoDB" id="381190at2759"/>
<evidence type="ECO:0000256" key="8">
    <source>
        <dbReference type="ARBA" id="ARBA00022840"/>
    </source>
</evidence>
<comment type="catalytic activity">
    <reaction evidence="10">
        <text>L-threonyl-[protein] + ATP = O-phospho-L-threonyl-[protein] + ADP + H(+)</text>
        <dbReference type="Rhea" id="RHEA:46608"/>
        <dbReference type="Rhea" id="RHEA-COMP:11060"/>
        <dbReference type="Rhea" id="RHEA-COMP:11605"/>
        <dbReference type="ChEBI" id="CHEBI:15378"/>
        <dbReference type="ChEBI" id="CHEBI:30013"/>
        <dbReference type="ChEBI" id="CHEBI:30616"/>
        <dbReference type="ChEBI" id="CHEBI:61977"/>
        <dbReference type="ChEBI" id="CHEBI:456216"/>
        <dbReference type="EC" id="2.7.11.1"/>
    </reaction>
</comment>
<keyword evidence="6" id="KW-0227">DNA damage</keyword>
<dbReference type="InterPro" id="IPR036940">
    <property type="entry name" value="PI3/4_kinase_cat_sf"/>
</dbReference>
<evidence type="ECO:0000256" key="7">
    <source>
        <dbReference type="ARBA" id="ARBA00022777"/>
    </source>
</evidence>
<dbReference type="PROSITE" id="PS50290">
    <property type="entry name" value="PI3_4_KINASE_3"/>
    <property type="match status" value="1"/>
</dbReference>
<dbReference type="EC" id="2.7.11.1" evidence="2"/>
<keyword evidence="11" id="KW-0175">Coiled coil</keyword>
<dbReference type="Pfam" id="PF00454">
    <property type="entry name" value="PI3_PI4_kinase"/>
    <property type="match status" value="1"/>
</dbReference>
<reference evidence="15 16" key="1">
    <citation type="journal article" date="2019" name="PLoS Biol.">
        <title>Sex chromosomes control vertical transmission of feminizing Wolbachia symbionts in an isopod.</title>
        <authorList>
            <person name="Becking T."/>
            <person name="Chebbi M.A."/>
            <person name="Giraud I."/>
            <person name="Moumen B."/>
            <person name="Laverre T."/>
            <person name="Caubet Y."/>
            <person name="Peccoud J."/>
            <person name="Gilbert C."/>
            <person name="Cordaux R."/>
        </authorList>
    </citation>
    <scope>NUCLEOTIDE SEQUENCE [LARGE SCALE GENOMIC DNA]</scope>
    <source>
        <strain evidence="15">ANa2</strain>
        <tissue evidence="15">Whole body excluding digestive tract and cuticle</tissue>
    </source>
</reference>
<protein>
    <recommendedName>
        <fullName evidence="2">non-specific serine/threonine protein kinase</fullName>
        <ecNumber evidence="2">2.7.11.1</ecNumber>
    </recommendedName>
</protein>
<dbReference type="InterPro" id="IPR003151">
    <property type="entry name" value="PIK-rel_kinase_FAT"/>
</dbReference>
<evidence type="ECO:0000256" key="3">
    <source>
        <dbReference type="ARBA" id="ARBA00022527"/>
    </source>
</evidence>
<feature type="domain" description="FATC" evidence="14">
    <location>
        <begin position="892"/>
        <end position="924"/>
    </location>
</feature>
<dbReference type="Gene3D" id="3.30.1010.10">
    <property type="entry name" value="Phosphatidylinositol 3-kinase Catalytic Subunit, Chain A, domain 4"/>
    <property type="match status" value="1"/>
</dbReference>
<dbReference type="GO" id="GO:0005634">
    <property type="term" value="C:nucleus"/>
    <property type="evidence" value="ECO:0007669"/>
    <property type="project" value="UniProtKB-SubCell"/>
</dbReference>
<evidence type="ECO:0000256" key="10">
    <source>
        <dbReference type="ARBA" id="ARBA00047899"/>
    </source>
</evidence>
<dbReference type="InterPro" id="IPR014009">
    <property type="entry name" value="PIK_FAT"/>
</dbReference>
<feature type="domain" description="FAT" evidence="13">
    <location>
        <begin position="1"/>
        <end position="504"/>
    </location>
</feature>
<evidence type="ECO:0000313" key="15">
    <source>
        <dbReference type="EMBL" id="KAB7505469.1"/>
    </source>
</evidence>
<dbReference type="AlphaFoldDB" id="A0A5N5TH08"/>
<evidence type="ECO:0000256" key="2">
    <source>
        <dbReference type="ARBA" id="ARBA00012513"/>
    </source>
</evidence>
<feature type="domain" description="PI3K/PI4K catalytic" evidence="12">
    <location>
        <begin position="614"/>
        <end position="883"/>
    </location>
</feature>
<evidence type="ECO:0000256" key="6">
    <source>
        <dbReference type="ARBA" id="ARBA00022763"/>
    </source>
</evidence>
<comment type="subcellular location">
    <subcellularLocation>
        <location evidence="1">Nucleus</location>
    </subcellularLocation>
</comment>
<dbReference type="Pfam" id="PF02260">
    <property type="entry name" value="FATC"/>
    <property type="match status" value="1"/>
</dbReference>
<dbReference type="InterPro" id="IPR038980">
    <property type="entry name" value="ATM_plant"/>
</dbReference>
<name>A0A5N5TH08_9CRUS</name>
<evidence type="ECO:0000256" key="4">
    <source>
        <dbReference type="ARBA" id="ARBA00022679"/>
    </source>
</evidence>
<dbReference type="Proteomes" id="UP000326759">
    <property type="component" value="Unassembled WGS sequence"/>
</dbReference>
<sequence>MFHTLFKITQNSSESNLYSAEAKAECAWRLGLWEDCDEVKNGMGFNQYYLHSLKSLKGKDFLKFDETKKLYFEQVVEFVKESGIESASSIYPVLGNLQIFSELSEIFKIFSTKSEEEMDSFTASLNSSWIEKENFGSVEKEMKELILSARISALQILSQSFKNSNGALQNLIFRLLLKKCEIGNLRERFHSLLEAKKIEVSMEENWELRLQDVKLALSLDRISQAVCTLGDILQDIKGSNLMSNKKRENHYETLVLYGMVLTQSRTQSPQLVIENYFQEAINLIENSSGRTDDAYLEDCYHNLASFGDNLYQEVKESSSSEHSQNRIKHIEQSEQEMRQLRELISTSKPKQGLSIREESEHKHLLKRYKILERDIAREENEIKVQEKEEEYYLHLSLENYLKVLCCSSKYDLNIFRVVALWLENLKSDTTNILVSKYCPKIKSHKFIPLLYQLVARLQPGCSQTISDSDNQHRDFSVVLSSILERVCLNHPHHGLPVVLMLANAHLDEELNQSTQTKRKSGQRQLISDEDRVKAAKSLVSNMKKTKLLGHIEELEKVFLAYITLANRDKKKTFIKMTSDDLLMKLNQLQYTAPLTRKVRIEQSAVYSVPIISNWGSSVEHVGGINQPLKLSLLSSDGIWSHELLKGNDDLRQDAVLEQVFNVMNELLRKDKEAVKQKLCVKTYLVVPLSQKTGVIQWCDNTAEILDKHHPVFRYFFYEQYPNPEKWFTHRRSYTCSVATTSIAGYILGLGDRHVQNLLIDINSAEIIHIDLGIAFENGKLLPTPERVPFRLTQNIIDGFGVMGVEGPLRKSMETTLKVLREAKSVLITIVEVLRHDPLHHWALTPIQIAKLQRQQSLSQEFNFTTESCSSSSMAERALLRVQQKLNGLENGLVVSVSEHVSILIQQAMDIKNIACMYYGWQPYL</sequence>
<evidence type="ECO:0000256" key="5">
    <source>
        <dbReference type="ARBA" id="ARBA00022741"/>
    </source>
</evidence>
<dbReference type="PROSITE" id="PS51190">
    <property type="entry name" value="FATC"/>
    <property type="match status" value="1"/>
</dbReference>
<dbReference type="PROSITE" id="PS51189">
    <property type="entry name" value="FAT"/>
    <property type="match status" value="1"/>
</dbReference>
<dbReference type="GO" id="GO:0006974">
    <property type="term" value="P:DNA damage response"/>
    <property type="evidence" value="ECO:0007669"/>
    <property type="project" value="UniProtKB-KW"/>
</dbReference>
<evidence type="ECO:0000313" key="16">
    <source>
        <dbReference type="Proteomes" id="UP000326759"/>
    </source>
</evidence>
<dbReference type="Gene3D" id="1.10.1070.11">
    <property type="entry name" value="Phosphatidylinositol 3-/4-kinase, catalytic domain"/>
    <property type="match status" value="1"/>
</dbReference>
<dbReference type="InterPro" id="IPR011009">
    <property type="entry name" value="Kinase-like_dom_sf"/>
</dbReference>
<gene>
    <name evidence="15" type="primary">ATM_1</name>
    <name evidence="15" type="ORF">Anas_03416</name>
</gene>
<keyword evidence="5" id="KW-0547">Nucleotide-binding</keyword>
<comment type="caution">
    <text evidence="15">The sequence shown here is derived from an EMBL/GenBank/DDBJ whole genome shotgun (WGS) entry which is preliminary data.</text>
</comment>
<organism evidence="15 16">
    <name type="scientific">Armadillidium nasatum</name>
    <dbReference type="NCBI Taxonomy" id="96803"/>
    <lineage>
        <taxon>Eukaryota</taxon>
        <taxon>Metazoa</taxon>
        <taxon>Ecdysozoa</taxon>
        <taxon>Arthropoda</taxon>
        <taxon>Crustacea</taxon>
        <taxon>Multicrustacea</taxon>
        <taxon>Malacostraca</taxon>
        <taxon>Eumalacostraca</taxon>
        <taxon>Peracarida</taxon>
        <taxon>Isopoda</taxon>
        <taxon>Oniscidea</taxon>
        <taxon>Crinocheta</taxon>
        <taxon>Armadillidiidae</taxon>
        <taxon>Armadillidium</taxon>
    </lineage>
</organism>
<dbReference type="PROSITE" id="PS00915">
    <property type="entry name" value="PI3_4_KINASE_1"/>
    <property type="match status" value="1"/>
</dbReference>
<dbReference type="EMBL" id="SEYY01001220">
    <property type="protein sequence ID" value="KAB7505469.1"/>
    <property type="molecule type" value="Genomic_DNA"/>
</dbReference>
<evidence type="ECO:0000256" key="11">
    <source>
        <dbReference type="SAM" id="Coils"/>
    </source>
</evidence>
<keyword evidence="9" id="KW-0539">Nucleus</keyword>
<dbReference type="Pfam" id="PF02259">
    <property type="entry name" value="FAT"/>
    <property type="match status" value="1"/>
</dbReference>
<dbReference type="GO" id="GO:0004674">
    <property type="term" value="F:protein serine/threonine kinase activity"/>
    <property type="evidence" value="ECO:0007669"/>
    <property type="project" value="UniProtKB-KW"/>
</dbReference>
<dbReference type="InterPro" id="IPR003152">
    <property type="entry name" value="FATC_dom"/>
</dbReference>
<feature type="coiled-coil region" evidence="11">
    <location>
        <begin position="361"/>
        <end position="388"/>
    </location>
</feature>
<dbReference type="SMART" id="SM01343">
    <property type="entry name" value="FATC"/>
    <property type="match status" value="1"/>
</dbReference>
<evidence type="ECO:0000259" key="14">
    <source>
        <dbReference type="PROSITE" id="PS51190"/>
    </source>
</evidence>
<dbReference type="PROSITE" id="PS00916">
    <property type="entry name" value="PI3_4_KINASE_2"/>
    <property type="match status" value="1"/>
</dbReference>
<proteinExistence type="predicted"/>
<dbReference type="InterPro" id="IPR018936">
    <property type="entry name" value="PI3/4_kinase_CS"/>
</dbReference>
<keyword evidence="3" id="KW-0723">Serine/threonine-protein kinase</keyword>
<evidence type="ECO:0000256" key="9">
    <source>
        <dbReference type="ARBA" id="ARBA00023242"/>
    </source>
</evidence>
<keyword evidence="8" id="KW-0067">ATP-binding</keyword>
<dbReference type="SUPFAM" id="SSF56112">
    <property type="entry name" value="Protein kinase-like (PK-like)"/>
    <property type="match status" value="1"/>
</dbReference>
<keyword evidence="7 15" id="KW-0418">Kinase</keyword>
<keyword evidence="4" id="KW-0808">Transferase</keyword>